<dbReference type="EMBL" id="JAUUTY010000005">
    <property type="protein sequence ID" value="KAK1630107.1"/>
    <property type="molecule type" value="Genomic_DNA"/>
</dbReference>
<dbReference type="InterPro" id="IPR005174">
    <property type="entry name" value="KIB1-4_b-propeller"/>
</dbReference>
<protein>
    <recommendedName>
        <fullName evidence="1">KIB1-4 beta-propeller domain-containing protein</fullName>
    </recommendedName>
</protein>
<dbReference type="Proteomes" id="UP001231189">
    <property type="component" value="Unassembled WGS sequence"/>
</dbReference>
<accession>A0AAD8W080</accession>
<sequence length="303" mass="33979">MEAIATSPLGDHPPSPWQDLPWELLGLVIQRVPSHASRVRAVCRSWRAGARLHPPLRPLLPWLTLCDGRSLSLPDGELRRIRIPDDVSLIMSTGGMLFIVHSDGRCSLANPFSHNTAPQQVHANCFRHEVSPDSPPIYNLRKVVVMADHIVTIREGRSHGHGEVLSIRDQRQPSSAVNIQWTPPLHIPAHVLDITLFQEKLHVLVGIETLYALAIHLYVMDTIGGGDGKHVNLRRILIANEEQHYIRTSCYLVASGDRLLMVKQIGMFNGLLIRFLRSARFEVFEAADLSSGCGQWKKVDRLM</sequence>
<dbReference type="Pfam" id="PF03478">
    <property type="entry name" value="Beta-prop_KIB1-4"/>
    <property type="match status" value="1"/>
</dbReference>
<evidence type="ECO:0000313" key="3">
    <source>
        <dbReference type="Proteomes" id="UP001231189"/>
    </source>
</evidence>
<gene>
    <name evidence="2" type="ORF">QYE76_004422</name>
</gene>
<evidence type="ECO:0000313" key="2">
    <source>
        <dbReference type="EMBL" id="KAK1630107.1"/>
    </source>
</evidence>
<evidence type="ECO:0000259" key="1">
    <source>
        <dbReference type="Pfam" id="PF03478"/>
    </source>
</evidence>
<dbReference type="PANTHER" id="PTHR33110">
    <property type="entry name" value="F-BOX/KELCH-REPEAT PROTEIN-RELATED"/>
    <property type="match status" value="1"/>
</dbReference>
<organism evidence="2 3">
    <name type="scientific">Lolium multiflorum</name>
    <name type="common">Italian ryegrass</name>
    <name type="synonym">Lolium perenne subsp. multiflorum</name>
    <dbReference type="NCBI Taxonomy" id="4521"/>
    <lineage>
        <taxon>Eukaryota</taxon>
        <taxon>Viridiplantae</taxon>
        <taxon>Streptophyta</taxon>
        <taxon>Embryophyta</taxon>
        <taxon>Tracheophyta</taxon>
        <taxon>Spermatophyta</taxon>
        <taxon>Magnoliopsida</taxon>
        <taxon>Liliopsida</taxon>
        <taxon>Poales</taxon>
        <taxon>Poaceae</taxon>
        <taxon>BOP clade</taxon>
        <taxon>Pooideae</taxon>
        <taxon>Poodae</taxon>
        <taxon>Poeae</taxon>
        <taxon>Poeae Chloroplast Group 2 (Poeae type)</taxon>
        <taxon>Loliodinae</taxon>
        <taxon>Loliinae</taxon>
        <taxon>Lolium</taxon>
    </lineage>
</organism>
<feature type="domain" description="KIB1-4 beta-propeller" evidence="1">
    <location>
        <begin position="71"/>
        <end position="302"/>
    </location>
</feature>
<dbReference type="AlphaFoldDB" id="A0AAD8W080"/>
<keyword evidence="3" id="KW-1185">Reference proteome</keyword>
<comment type="caution">
    <text evidence="2">The sequence shown here is derived from an EMBL/GenBank/DDBJ whole genome shotgun (WGS) entry which is preliminary data.</text>
</comment>
<reference evidence="2" key="1">
    <citation type="submission" date="2023-07" db="EMBL/GenBank/DDBJ databases">
        <title>A chromosome-level genome assembly of Lolium multiflorum.</title>
        <authorList>
            <person name="Chen Y."/>
            <person name="Copetti D."/>
            <person name="Kolliker R."/>
            <person name="Studer B."/>
        </authorList>
    </citation>
    <scope>NUCLEOTIDE SEQUENCE</scope>
    <source>
        <strain evidence="2">02402/16</strain>
        <tissue evidence="2">Leaf</tissue>
    </source>
</reference>
<dbReference type="PANTHER" id="PTHR33110:SF78">
    <property type="entry name" value="OS06G0148900 PROTEIN"/>
    <property type="match status" value="1"/>
</dbReference>
<proteinExistence type="predicted"/>
<name>A0AAD8W080_LOLMU</name>